<gene>
    <name evidence="2" type="ORF">SAMN04488543_3407</name>
</gene>
<evidence type="ECO:0008006" key="4">
    <source>
        <dbReference type="Google" id="ProtNLM"/>
    </source>
</evidence>
<dbReference type="AlphaFoldDB" id="A0A1H1YR50"/>
<evidence type="ECO:0000313" key="3">
    <source>
        <dbReference type="Proteomes" id="UP000199092"/>
    </source>
</evidence>
<keyword evidence="1" id="KW-0812">Transmembrane</keyword>
<accession>A0A1H1YR50</accession>
<protein>
    <recommendedName>
        <fullName evidence="4">DUF4190 domain-containing protein</fullName>
    </recommendedName>
</protein>
<organism evidence="2 3">
    <name type="scientific">Friedmanniella luteola</name>
    <dbReference type="NCBI Taxonomy" id="546871"/>
    <lineage>
        <taxon>Bacteria</taxon>
        <taxon>Bacillati</taxon>
        <taxon>Actinomycetota</taxon>
        <taxon>Actinomycetes</taxon>
        <taxon>Propionibacteriales</taxon>
        <taxon>Nocardioidaceae</taxon>
        <taxon>Friedmanniella</taxon>
    </lineage>
</organism>
<sequence>MLGVSNPYQPPPVSGYGRPHPQGTLVLVLGILGLVLCPVVAVPGLLRANQALHQIDANPHAYSNRSSVVVGRVLSIITLVVWALVILFYLVAVLALGLYRTTP</sequence>
<proteinExistence type="predicted"/>
<reference evidence="2 3" key="1">
    <citation type="submission" date="2016-10" db="EMBL/GenBank/DDBJ databases">
        <authorList>
            <person name="de Groot N.N."/>
        </authorList>
    </citation>
    <scope>NUCLEOTIDE SEQUENCE [LARGE SCALE GENOMIC DNA]</scope>
    <source>
        <strain evidence="2 3">DSM 21741</strain>
    </source>
</reference>
<evidence type="ECO:0000256" key="1">
    <source>
        <dbReference type="SAM" id="Phobius"/>
    </source>
</evidence>
<keyword evidence="3" id="KW-1185">Reference proteome</keyword>
<feature type="transmembrane region" description="Helical" evidence="1">
    <location>
        <begin position="73"/>
        <end position="99"/>
    </location>
</feature>
<evidence type="ECO:0000313" key="2">
    <source>
        <dbReference type="EMBL" id="SDT23820.1"/>
    </source>
</evidence>
<dbReference type="STRING" id="546871.SAMN04488543_3407"/>
<dbReference type="Proteomes" id="UP000199092">
    <property type="component" value="Chromosome I"/>
</dbReference>
<keyword evidence="1" id="KW-0472">Membrane</keyword>
<keyword evidence="1" id="KW-1133">Transmembrane helix</keyword>
<name>A0A1H1YR50_9ACTN</name>
<dbReference type="EMBL" id="LT629749">
    <property type="protein sequence ID" value="SDT23820.1"/>
    <property type="molecule type" value="Genomic_DNA"/>
</dbReference>
<feature type="transmembrane region" description="Helical" evidence="1">
    <location>
        <begin position="25"/>
        <end position="46"/>
    </location>
</feature>